<keyword evidence="3" id="KW-1185">Reference proteome</keyword>
<reference evidence="2 3" key="1">
    <citation type="journal article" date="2024" name="bioRxiv">
        <title>Comparative genomics of Cryptococcus and Kwoniella reveals pathogenesis evolution and contrasting karyotype dynamics via intercentromeric recombination or chromosome fusion.</title>
        <authorList>
            <person name="Coelho M.A."/>
            <person name="David-Palma M."/>
            <person name="Shea T."/>
            <person name="Bowers K."/>
            <person name="McGinley-Smith S."/>
            <person name="Mohammad A.W."/>
            <person name="Gnirke A."/>
            <person name="Yurkov A.M."/>
            <person name="Nowrousian M."/>
            <person name="Sun S."/>
            <person name="Cuomo C.A."/>
            <person name="Heitman J."/>
        </authorList>
    </citation>
    <scope>NUCLEOTIDE SEQUENCE [LARGE SCALE GENOMIC DNA]</scope>
    <source>
        <strain evidence="2 3">CBS 13917</strain>
    </source>
</reference>
<dbReference type="EMBL" id="JBCAWK010000008">
    <property type="protein sequence ID" value="KAK8850371.1"/>
    <property type="molecule type" value="Genomic_DNA"/>
</dbReference>
<dbReference type="Proteomes" id="UP001388673">
    <property type="component" value="Unassembled WGS sequence"/>
</dbReference>
<evidence type="ECO:0000313" key="2">
    <source>
        <dbReference type="EMBL" id="KAK8850371.1"/>
    </source>
</evidence>
<accession>A0AAW0YJV3</accession>
<proteinExistence type="predicted"/>
<dbReference type="AlphaFoldDB" id="A0AAW0YJV3"/>
<dbReference type="KEGG" id="kne:92181547"/>
<evidence type="ECO:0000256" key="1">
    <source>
        <dbReference type="SAM" id="MobiDB-lite"/>
    </source>
</evidence>
<comment type="caution">
    <text evidence="2">The sequence shown here is derived from an EMBL/GenBank/DDBJ whole genome shotgun (WGS) entry which is preliminary data.</text>
</comment>
<gene>
    <name evidence="2" type="ORF">IAR55_004289</name>
</gene>
<feature type="region of interest" description="Disordered" evidence="1">
    <location>
        <begin position="210"/>
        <end position="235"/>
    </location>
</feature>
<organism evidence="2 3">
    <name type="scientific">Kwoniella newhampshirensis</name>
    <dbReference type="NCBI Taxonomy" id="1651941"/>
    <lineage>
        <taxon>Eukaryota</taxon>
        <taxon>Fungi</taxon>
        <taxon>Dikarya</taxon>
        <taxon>Basidiomycota</taxon>
        <taxon>Agaricomycotina</taxon>
        <taxon>Tremellomycetes</taxon>
        <taxon>Tremellales</taxon>
        <taxon>Cryptococcaceae</taxon>
        <taxon>Kwoniella</taxon>
    </lineage>
</organism>
<protein>
    <submittedName>
        <fullName evidence="2">Uncharacterized protein</fullName>
    </submittedName>
</protein>
<sequence>MSSPFPQLLRRANIATYDPLITRIYTSTPSSKSQHSDWGLKFAIHLPRGPRYIKFSSLDAGPGFKCDWRSGEREARFISAWGGASGKVRWQNEDDIPKYMLPSKNIFSIESLVEDEDIDVEGNEMWIRDVESMSEEDFEVFLERIRKERKRFLDGRLKDMPESTRSSLGLPEDKTLVHLATAGKTTGGSTANFQAQLMADDLIDPNSTQLHSKPHRVHGLSYSKQPTSTNDHNPAATHVGRALNKISRYDDAHRKASNIVAGTNLARGNNLPWVVGLGGLTAKTAQKSGRVFDVSSSSSDLEETDYTRSDKSRGAGRFRVIRAQLGSPPTVLALKESTAGSRFGGKWRTSGASLPSPMDTFKFDIEVAPSSMTGPEDDLGSREWVGREVKTSKLQAFASEMAIGGPRSQRRRGEGLEILKEKRLAEKAKKEETREILANLFARIGKNAGQ</sequence>
<name>A0AAW0YJV3_9TREE</name>
<evidence type="ECO:0000313" key="3">
    <source>
        <dbReference type="Proteomes" id="UP001388673"/>
    </source>
</evidence>
<dbReference type="RefSeq" id="XP_066801802.1">
    <property type="nucleotide sequence ID" value="XM_066947388.1"/>
</dbReference>
<dbReference type="GeneID" id="92181547"/>
<feature type="compositionally biased region" description="Polar residues" evidence="1">
    <location>
        <begin position="222"/>
        <end position="232"/>
    </location>
</feature>